<organism evidence="1">
    <name type="scientific">Myoviridae sp. ctZ2t4</name>
    <dbReference type="NCBI Taxonomy" id="2827693"/>
    <lineage>
        <taxon>Viruses</taxon>
        <taxon>Duplodnaviria</taxon>
        <taxon>Heunggongvirae</taxon>
        <taxon>Uroviricota</taxon>
        <taxon>Caudoviricetes</taxon>
    </lineage>
</organism>
<dbReference type="EMBL" id="BK032664">
    <property type="protein sequence ID" value="DAF53811.1"/>
    <property type="molecule type" value="Genomic_DNA"/>
</dbReference>
<proteinExistence type="predicted"/>
<protein>
    <submittedName>
        <fullName evidence="1">Uncharacterized protein</fullName>
    </submittedName>
</protein>
<evidence type="ECO:0000313" key="1">
    <source>
        <dbReference type="EMBL" id="DAF53811.1"/>
    </source>
</evidence>
<sequence length="146" mass="17194">MGVPTIEGLELKRTMNLHAEIMFIEELIRVACNIDNLDDKRRAKLYGTLKWKEDREKGLFKRLLRLLDMDNPVLIKIELNSILDDKITLTKQFEKSILELQKQDNYYEKKDDEVREKIILQLSGASERLGESSSEIERRLMEREVG</sequence>
<accession>A0A8S5SSM8</accession>
<name>A0A8S5SSM8_9CAUD</name>
<reference evidence="1" key="1">
    <citation type="journal article" date="2021" name="Proc. Natl. Acad. Sci. U.S.A.">
        <title>A Catalog of Tens of Thousands of Viruses from Human Metagenomes Reveals Hidden Associations with Chronic Diseases.</title>
        <authorList>
            <person name="Tisza M.J."/>
            <person name="Buck C.B."/>
        </authorList>
    </citation>
    <scope>NUCLEOTIDE SEQUENCE</scope>
    <source>
        <strain evidence="1">CtZ2t4</strain>
    </source>
</reference>